<accession>A0A8S5PQU4</accession>
<proteinExistence type="predicted"/>
<organism evidence="1">
    <name type="scientific">Podoviridae sp. ct8dV2</name>
    <dbReference type="NCBI Taxonomy" id="2825222"/>
    <lineage>
        <taxon>Viruses</taxon>
        <taxon>Duplodnaviria</taxon>
        <taxon>Heunggongvirae</taxon>
        <taxon>Uroviricota</taxon>
        <taxon>Caudoviricetes</taxon>
    </lineage>
</organism>
<evidence type="ECO:0000313" key="1">
    <source>
        <dbReference type="EMBL" id="DAE08851.1"/>
    </source>
</evidence>
<protein>
    <submittedName>
        <fullName evidence="1">NOA36 protein</fullName>
    </submittedName>
</protein>
<name>A0A8S5PQU4_9CAUD</name>
<dbReference type="EMBL" id="BK015477">
    <property type="protein sequence ID" value="DAE08851.1"/>
    <property type="molecule type" value="Genomic_DNA"/>
</dbReference>
<sequence length="379" mass="42084">MKPYKLALLTGTHQHRWAGDHSGLCEKCHKEHQGHQYNSSNPGECRICGATGKCSHPDGFRSKGDEKHACKVCYLEFPHVLETVGTQDACKKCTVCNATFSHEYEDGVCGVCGYACTHTKLDELYRCTETTHRCKICGKDIPHTFEFNKTGIYPPPCGICNVCGYQLKHSGITKLGDACTRDGCNYVHTNHHFHFSSSSVCPTCGYECLHTANNIDSYGYCLDCGSQALKDKGDFWCDGKTPYTGGYEFVKEVITNGYTSSNDTRSDFYRVYKGYRRTSSGSWASNGYYMTCFRITHSITSFGGEYAYRLTGNVFSTAENVNVSPALLTANGVYELKLAQYNLDGTFREGQKTAYTSQDLQKVFVACPVGHTTIAFNIP</sequence>
<reference evidence="1" key="1">
    <citation type="journal article" date="2021" name="Proc. Natl. Acad. Sci. U.S.A.">
        <title>A Catalog of Tens of Thousands of Viruses from Human Metagenomes Reveals Hidden Associations with Chronic Diseases.</title>
        <authorList>
            <person name="Tisza M.J."/>
            <person name="Buck C.B."/>
        </authorList>
    </citation>
    <scope>NUCLEOTIDE SEQUENCE</scope>
    <source>
        <strain evidence="1">Ct8dV2</strain>
    </source>
</reference>